<feature type="active site" description="Tele-phosphohistidine intermediate" evidence="2">
    <location>
        <position position="101"/>
    </location>
</feature>
<comment type="similarity">
    <text evidence="1">Belongs to the phosphoglycerate mutase family.</text>
</comment>
<dbReference type="EMBL" id="RDQH01000341">
    <property type="protein sequence ID" value="RXH75301.1"/>
    <property type="molecule type" value="Genomic_DNA"/>
</dbReference>
<dbReference type="FunFam" id="3.40.50.1240:FF:000029">
    <property type="entry name" value="Phosphoglycerate mutase-like protein 4"/>
    <property type="match status" value="1"/>
</dbReference>
<accession>A0A498I1J8</accession>
<evidence type="ECO:0000313" key="5">
    <source>
        <dbReference type="EMBL" id="RXH75301.1"/>
    </source>
</evidence>
<dbReference type="InterPro" id="IPR001345">
    <property type="entry name" value="PG/BPGM_mutase_AS"/>
</dbReference>
<name>A0A498I1J8_MALDO</name>
<evidence type="ECO:0008006" key="7">
    <source>
        <dbReference type="Google" id="ProtNLM"/>
    </source>
</evidence>
<dbReference type="GO" id="GO:0016791">
    <property type="term" value="F:phosphatase activity"/>
    <property type="evidence" value="ECO:0007669"/>
    <property type="project" value="TreeGrafter"/>
</dbReference>
<dbReference type="CDD" id="cd07067">
    <property type="entry name" value="HP_PGM_like"/>
    <property type="match status" value="1"/>
</dbReference>
<dbReference type="InterPro" id="IPR029033">
    <property type="entry name" value="His_PPase_superfam"/>
</dbReference>
<evidence type="ECO:0000313" key="6">
    <source>
        <dbReference type="Proteomes" id="UP000290289"/>
    </source>
</evidence>
<keyword evidence="6" id="KW-1185">Reference proteome</keyword>
<dbReference type="SUPFAM" id="SSF53254">
    <property type="entry name" value="Phosphoglycerate mutase-like"/>
    <property type="match status" value="1"/>
</dbReference>
<feature type="binding site" evidence="3">
    <location>
        <position position="151"/>
    </location>
    <ligand>
        <name>substrate</name>
    </ligand>
</feature>
<feature type="binding site" evidence="3">
    <location>
        <begin position="100"/>
        <end position="107"/>
    </location>
    <ligand>
        <name>substrate</name>
    </ligand>
</feature>
<protein>
    <recommendedName>
        <fullName evidence="7">Phosphoglycerate mutase-like protein 4</fullName>
    </recommendedName>
</protein>
<dbReference type="STRING" id="3750.A0A498I1J8"/>
<evidence type="ECO:0000256" key="3">
    <source>
        <dbReference type="PIRSR" id="PIRSR613078-2"/>
    </source>
</evidence>
<dbReference type="InterPro" id="IPR050275">
    <property type="entry name" value="PGM_Phosphatase"/>
</dbReference>
<dbReference type="Gene3D" id="3.40.50.1240">
    <property type="entry name" value="Phosphoglycerate mutase-like"/>
    <property type="match status" value="1"/>
</dbReference>
<feature type="active site" description="Proton donor/acceptor" evidence="2">
    <location>
        <position position="176"/>
    </location>
</feature>
<evidence type="ECO:0000256" key="4">
    <source>
        <dbReference type="SAM" id="MobiDB-lite"/>
    </source>
</evidence>
<gene>
    <name evidence="5" type="ORF">DVH24_030022</name>
</gene>
<evidence type="ECO:0000256" key="2">
    <source>
        <dbReference type="PIRSR" id="PIRSR613078-1"/>
    </source>
</evidence>
<dbReference type="Pfam" id="PF00300">
    <property type="entry name" value="His_Phos_1"/>
    <property type="match status" value="1"/>
</dbReference>
<dbReference type="Proteomes" id="UP000290289">
    <property type="component" value="Chromosome 15"/>
</dbReference>
<feature type="compositionally biased region" description="Polar residues" evidence="4">
    <location>
        <begin position="15"/>
        <end position="26"/>
    </location>
</feature>
<evidence type="ECO:0000256" key="1">
    <source>
        <dbReference type="ARBA" id="ARBA00038362"/>
    </source>
</evidence>
<dbReference type="PANTHER" id="PTHR48100">
    <property type="entry name" value="BROAD-SPECIFICITY PHOSPHATASE YOR283W-RELATED"/>
    <property type="match status" value="1"/>
</dbReference>
<feature type="region of interest" description="Disordered" evidence="4">
    <location>
        <begin position="15"/>
        <end position="36"/>
    </location>
</feature>
<organism evidence="5 6">
    <name type="scientific">Malus domestica</name>
    <name type="common">Apple</name>
    <name type="synonym">Pyrus malus</name>
    <dbReference type="NCBI Taxonomy" id="3750"/>
    <lineage>
        <taxon>Eukaryota</taxon>
        <taxon>Viridiplantae</taxon>
        <taxon>Streptophyta</taxon>
        <taxon>Embryophyta</taxon>
        <taxon>Tracheophyta</taxon>
        <taxon>Spermatophyta</taxon>
        <taxon>Magnoliopsida</taxon>
        <taxon>eudicotyledons</taxon>
        <taxon>Gunneridae</taxon>
        <taxon>Pentapetalae</taxon>
        <taxon>rosids</taxon>
        <taxon>fabids</taxon>
        <taxon>Rosales</taxon>
        <taxon>Rosaceae</taxon>
        <taxon>Amygdaloideae</taxon>
        <taxon>Maleae</taxon>
        <taxon>Malus</taxon>
    </lineage>
</organism>
<dbReference type="InterPro" id="IPR013078">
    <property type="entry name" value="His_Pase_superF_clade-1"/>
</dbReference>
<dbReference type="SMART" id="SM00855">
    <property type="entry name" value="PGAM"/>
    <property type="match status" value="1"/>
</dbReference>
<comment type="caution">
    <text evidence="5">The sequence shown here is derived from an EMBL/GenBank/DDBJ whole genome shotgun (WGS) entry which is preliminary data.</text>
</comment>
<reference evidence="5 6" key="1">
    <citation type="submission" date="2018-10" db="EMBL/GenBank/DDBJ databases">
        <title>A high-quality apple genome assembly.</title>
        <authorList>
            <person name="Hu J."/>
        </authorList>
    </citation>
    <scope>NUCLEOTIDE SEQUENCE [LARGE SCALE GENOMIC DNA]</scope>
    <source>
        <strain evidence="6">cv. HFTH1</strain>
        <tissue evidence="5">Young leaf</tissue>
    </source>
</reference>
<sequence>MNEMSTLNFLTLTQPPRASRSSQLSIGSVRPSSHPRRRCQFPIHPWRTPIPGPISFSFSLHLYPPFPSNRMVRQLGFVYRIFDCWKNCLSSDYAEIIVVRHGETAWNADRRIQGHLDVELNDAGRQQAAAVGNRLSKDPKISLVYSSDLSRAYETAQIIASKCGGLTVVTDPDLRERHLGDLQGLVYHELAKLKPQAHQAFLSRETCQEIPGGGESLDQLHRRCTSSLQRIGNKHKGERVVVVTHGGVIRTLLKKGYPNGKSIGKVANTSIHIFHLYDDEKWAVKSSGDVSHLNQTDFLQSNFGGDEKSVANLHKSQAECKL</sequence>
<dbReference type="PROSITE" id="PS00175">
    <property type="entry name" value="PG_MUTASE"/>
    <property type="match status" value="1"/>
</dbReference>
<dbReference type="AlphaFoldDB" id="A0A498I1J8"/>
<dbReference type="PANTHER" id="PTHR48100:SF34">
    <property type="entry name" value="PHOSPHOGLYCERATE MUTASE-LIKE PROTEIN 4"/>
    <property type="match status" value="1"/>
</dbReference>
<dbReference type="GO" id="GO:0005829">
    <property type="term" value="C:cytosol"/>
    <property type="evidence" value="ECO:0007669"/>
    <property type="project" value="TreeGrafter"/>
</dbReference>
<proteinExistence type="inferred from homology"/>